<dbReference type="GO" id="GO:0016887">
    <property type="term" value="F:ATP hydrolysis activity"/>
    <property type="evidence" value="ECO:0007669"/>
    <property type="project" value="InterPro"/>
</dbReference>
<proteinExistence type="predicted"/>
<evidence type="ECO:0000313" key="3">
    <source>
        <dbReference type="Proteomes" id="UP000015530"/>
    </source>
</evidence>
<dbReference type="HOGENOM" id="CLU_004471_6_2_1"/>
<accession>T0LM94</accession>
<dbReference type="Pfam" id="PF00004">
    <property type="entry name" value="AAA"/>
    <property type="match status" value="1"/>
</dbReference>
<dbReference type="OMA" id="DDLICFP"/>
<name>T0LM94_COLGC</name>
<sequence length="528" mass="60797">MDDDDFESLYVRYKPKAKPEEKDRPYRAQIEDVTQETYPWGDISTVYRTGENIKQQKRKEARFGDVALVLRHIIPVGDRDGPMKSRLDIQSDTLRAAFIKLSEGLVNINLHQEPIIIQEPYVEIYHCQARIQEAIEDTDDESLREELRLLQKFQEDYMSRTIDELEPLESNGLITFELVPFIFAPGSPVLLMNRFLSHIPTYWAAVMHGCQLTEVDDEKRYELTMKYRGFNGTVFGPVFAKVSFSEWVGPRTITDLTAYPLKYHPGNQELFESLRVRGQSLYLDPRRKDSVRKLVREHRAGRSMFDDVVAGKGRGLVFLLHGPPGSGKTMTAEVVAESLKCPLYYTTGGELGLEVDDIEKRLRLVFQRIERWGAVLLFDEADTFMAQRTEDNLERNALVSILLRMLEYQSGILFLTTNRIGDFDTAFYSRIHIRIEFEKPQAGQRTFIWARLAERDGHDMSRDEFERLGSLPMDGRRIKNVLRVASLLSKSRDSNGRITLDDVKDSLMISAGDPSDTKIEQTIKEFCG</sequence>
<dbReference type="InterPro" id="IPR003959">
    <property type="entry name" value="ATPase_AAA_core"/>
</dbReference>
<dbReference type="InterPro" id="IPR003593">
    <property type="entry name" value="AAA+_ATPase"/>
</dbReference>
<evidence type="ECO:0000259" key="1">
    <source>
        <dbReference type="SMART" id="SM00382"/>
    </source>
</evidence>
<dbReference type="CDD" id="cd19481">
    <property type="entry name" value="RecA-like_protease"/>
    <property type="match status" value="1"/>
</dbReference>
<dbReference type="SUPFAM" id="SSF52540">
    <property type="entry name" value="P-loop containing nucleoside triphosphate hydrolases"/>
    <property type="match status" value="1"/>
</dbReference>
<feature type="domain" description="AAA+ ATPase" evidence="1">
    <location>
        <begin position="314"/>
        <end position="441"/>
    </location>
</feature>
<dbReference type="Pfam" id="PF22942">
    <property type="entry name" value="DUF7025"/>
    <property type="match status" value="1"/>
</dbReference>
<dbReference type="PANTHER" id="PTHR46411">
    <property type="entry name" value="FAMILY ATPASE, PUTATIVE-RELATED"/>
    <property type="match status" value="1"/>
</dbReference>
<reference evidence="3" key="1">
    <citation type="journal article" date="2013" name="Mol. Plant Microbe Interact.">
        <title>Global aspects of pacC regulation of pathogenicity genes in Colletotrichum gloeosporioides as revealed by transcriptome analysis.</title>
        <authorList>
            <person name="Alkan N."/>
            <person name="Meng X."/>
            <person name="Friedlander G."/>
            <person name="Reuveni E."/>
            <person name="Sukno S."/>
            <person name="Sherman A."/>
            <person name="Thon M."/>
            <person name="Fluhr R."/>
            <person name="Prusky D."/>
        </authorList>
    </citation>
    <scope>NUCLEOTIDE SEQUENCE [LARGE SCALE GENOMIC DNA]</scope>
    <source>
        <strain evidence="3">Cg-14</strain>
    </source>
</reference>
<dbReference type="Proteomes" id="UP000015530">
    <property type="component" value="Unassembled WGS sequence"/>
</dbReference>
<dbReference type="InterPro" id="IPR027417">
    <property type="entry name" value="P-loop_NTPase"/>
</dbReference>
<dbReference type="AlphaFoldDB" id="T0LM94"/>
<dbReference type="GO" id="GO:0005524">
    <property type="term" value="F:ATP binding"/>
    <property type="evidence" value="ECO:0007669"/>
    <property type="project" value="InterPro"/>
</dbReference>
<dbReference type="OrthoDB" id="10042665at2759"/>
<protein>
    <submittedName>
        <fullName evidence="2">ATPase</fullName>
    </submittedName>
</protein>
<organism evidence="2 3">
    <name type="scientific">Colletotrichum gloeosporioides (strain Cg-14)</name>
    <name type="common">Anthracnose fungus</name>
    <name type="synonym">Glomerella cingulata</name>
    <dbReference type="NCBI Taxonomy" id="1237896"/>
    <lineage>
        <taxon>Eukaryota</taxon>
        <taxon>Fungi</taxon>
        <taxon>Dikarya</taxon>
        <taxon>Ascomycota</taxon>
        <taxon>Pezizomycotina</taxon>
        <taxon>Sordariomycetes</taxon>
        <taxon>Hypocreomycetidae</taxon>
        <taxon>Glomerellales</taxon>
        <taxon>Glomerellaceae</taxon>
        <taxon>Colletotrichum</taxon>
        <taxon>Colletotrichum gloeosporioides species complex</taxon>
    </lineage>
</organism>
<dbReference type="PANTHER" id="PTHR46411:SF2">
    <property type="entry name" value="AAA+ ATPASE DOMAIN-CONTAINING PROTEIN"/>
    <property type="match status" value="1"/>
</dbReference>
<evidence type="ECO:0000313" key="2">
    <source>
        <dbReference type="EMBL" id="EQB52816.1"/>
    </source>
</evidence>
<dbReference type="SMART" id="SM00382">
    <property type="entry name" value="AAA"/>
    <property type="match status" value="1"/>
</dbReference>
<dbReference type="EMBL" id="AMYD01001506">
    <property type="protein sequence ID" value="EQB52816.1"/>
    <property type="molecule type" value="Genomic_DNA"/>
</dbReference>
<gene>
    <name evidence="2" type="ORF">CGLO_07506</name>
</gene>
<dbReference type="STRING" id="1237896.T0LM94"/>
<dbReference type="InterPro" id="IPR054289">
    <property type="entry name" value="DUF7025"/>
</dbReference>
<comment type="caution">
    <text evidence="2">The sequence shown here is derived from an EMBL/GenBank/DDBJ whole genome shotgun (WGS) entry which is preliminary data.</text>
</comment>
<dbReference type="Gene3D" id="3.40.50.300">
    <property type="entry name" value="P-loop containing nucleotide triphosphate hydrolases"/>
    <property type="match status" value="1"/>
</dbReference>